<evidence type="ECO:0008006" key="14">
    <source>
        <dbReference type="Google" id="ProtNLM"/>
    </source>
</evidence>
<evidence type="ECO:0000313" key="12">
    <source>
        <dbReference type="EMBL" id="OGE54887.1"/>
    </source>
</evidence>
<sequence length="367" mass="39395">MSSKKQVSPWQSILAGGASGGIESLVTYPTEYVKTRQQLLQPGNLSNQSIVQLFTSTIRQSGFRALYTGGGVFCASNASKSAIRFFTFDFVRRSMPTDAAGKMTPLGTMGAGLMAGVAEAVIVVTPGETIKTKMIDDRAGPRLYRSTGHGVVSIVAQDGLRGLYRGVIPVTLKQASNAMVRFTSYGILLRQMEAMSVPTPIRTVAAGALAGVVTVYTTMPFDSIKTRLQAVAGSQKYRGSYDCVRSVITQEGVSALWRGTTPRLIRLSVSGALSFSIYGLGVFPTEKLPFASPYYRPQLTSDNASQYIQGLLAPERLCTQTMAPEENTGAAAPPRKVRSACRRCRQKRVKVGAPLNDDTTLILTGPV</sequence>
<keyword evidence="13" id="KW-1185">Reference proteome</keyword>
<dbReference type="GO" id="GO:0071913">
    <property type="term" value="F:citrate secondary active transmembrane transporter activity"/>
    <property type="evidence" value="ECO:0007669"/>
    <property type="project" value="TreeGrafter"/>
</dbReference>
<feature type="repeat" description="Solcar" evidence="10">
    <location>
        <begin position="7"/>
        <end position="94"/>
    </location>
</feature>
<dbReference type="PANTHER" id="PTHR45788">
    <property type="entry name" value="SUCCINATE/FUMARATE MITOCHONDRIAL TRANSPORTER-RELATED"/>
    <property type="match status" value="1"/>
</dbReference>
<keyword evidence="3 11" id="KW-0813">Transport</keyword>
<evidence type="ECO:0000256" key="10">
    <source>
        <dbReference type="PROSITE-ProRule" id="PRU00282"/>
    </source>
</evidence>
<evidence type="ECO:0000256" key="4">
    <source>
        <dbReference type="ARBA" id="ARBA00022692"/>
    </source>
</evidence>
<dbReference type="Pfam" id="PF00153">
    <property type="entry name" value="Mito_carr"/>
    <property type="match status" value="3"/>
</dbReference>
<evidence type="ECO:0000256" key="2">
    <source>
        <dbReference type="ARBA" id="ARBA00006375"/>
    </source>
</evidence>
<dbReference type="InterPro" id="IPR049563">
    <property type="entry name" value="TXTP-like"/>
</dbReference>
<dbReference type="PANTHER" id="PTHR45788:SF4">
    <property type="entry name" value="TRICARBOXYLATE TRANSPORT PROTEIN, MITOCHONDRIAL"/>
    <property type="match status" value="1"/>
</dbReference>
<dbReference type="InterPro" id="IPR023395">
    <property type="entry name" value="MCP_dom_sf"/>
</dbReference>
<dbReference type="GO" id="GO:0031966">
    <property type="term" value="C:mitochondrial membrane"/>
    <property type="evidence" value="ECO:0007669"/>
    <property type="project" value="UniProtKB-SubCell"/>
</dbReference>
<evidence type="ECO:0000256" key="7">
    <source>
        <dbReference type="ARBA" id="ARBA00022989"/>
    </source>
</evidence>
<dbReference type="GeneID" id="34574660"/>
<dbReference type="PROSITE" id="PS50920">
    <property type="entry name" value="SOLCAR"/>
    <property type="match status" value="3"/>
</dbReference>
<keyword evidence="7" id="KW-1133">Transmembrane helix</keyword>
<dbReference type="OrthoDB" id="44467at2759"/>
<evidence type="ECO:0000256" key="8">
    <source>
        <dbReference type="ARBA" id="ARBA00023128"/>
    </source>
</evidence>
<evidence type="ECO:0000256" key="3">
    <source>
        <dbReference type="ARBA" id="ARBA00022448"/>
    </source>
</evidence>
<dbReference type="AlphaFoldDB" id="A0A1F5LP46"/>
<proteinExistence type="inferred from homology"/>
<keyword evidence="6" id="KW-0999">Mitochondrion inner membrane</keyword>
<name>A0A1F5LP46_PENAI</name>
<evidence type="ECO:0000256" key="9">
    <source>
        <dbReference type="ARBA" id="ARBA00023136"/>
    </source>
</evidence>
<protein>
    <recommendedName>
        <fullName evidence="14">Mitochondrial thiamine pyrophosphate carrier 1</fullName>
    </recommendedName>
</protein>
<keyword evidence="9 10" id="KW-0472">Membrane</keyword>
<dbReference type="InterPro" id="IPR018108">
    <property type="entry name" value="MCP_transmembrane"/>
</dbReference>
<organism evidence="12 13">
    <name type="scientific">Penicillium arizonense</name>
    <dbReference type="NCBI Taxonomy" id="1835702"/>
    <lineage>
        <taxon>Eukaryota</taxon>
        <taxon>Fungi</taxon>
        <taxon>Dikarya</taxon>
        <taxon>Ascomycota</taxon>
        <taxon>Pezizomycotina</taxon>
        <taxon>Eurotiomycetes</taxon>
        <taxon>Eurotiomycetidae</taxon>
        <taxon>Eurotiales</taxon>
        <taxon>Aspergillaceae</taxon>
        <taxon>Penicillium</taxon>
    </lineage>
</organism>
<feature type="repeat" description="Solcar" evidence="10">
    <location>
        <begin position="198"/>
        <end position="284"/>
    </location>
</feature>
<feature type="repeat" description="Solcar" evidence="10">
    <location>
        <begin position="103"/>
        <end position="191"/>
    </location>
</feature>
<evidence type="ECO:0000313" key="13">
    <source>
        <dbReference type="Proteomes" id="UP000177622"/>
    </source>
</evidence>
<reference evidence="12 13" key="1">
    <citation type="journal article" date="2016" name="Sci. Rep.">
        <title>Penicillium arizonense, a new, genome sequenced fungal species, reveals a high chemical diversity in secreted metabolites.</title>
        <authorList>
            <person name="Grijseels S."/>
            <person name="Nielsen J.C."/>
            <person name="Randelovic M."/>
            <person name="Nielsen J."/>
            <person name="Nielsen K.F."/>
            <person name="Workman M."/>
            <person name="Frisvad J.C."/>
        </authorList>
    </citation>
    <scope>NUCLEOTIDE SEQUENCE [LARGE SCALE GENOMIC DNA]</scope>
    <source>
        <strain evidence="12 13">CBS 141311</strain>
    </source>
</reference>
<dbReference type="STRING" id="1835702.A0A1F5LP46"/>
<evidence type="ECO:0000256" key="5">
    <source>
        <dbReference type="ARBA" id="ARBA00022737"/>
    </source>
</evidence>
<keyword evidence="4 10" id="KW-0812">Transmembrane</keyword>
<comment type="caution">
    <text evidence="12">The sequence shown here is derived from an EMBL/GenBank/DDBJ whole genome shotgun (WGS) entry which is preliminary data.</text>
</comment>
<evidence type="ECO:0000256" key="6">
    <source>
        <dbReference type="ARBA" id="ARBA00022792"/>
    </source>
</evidence>
<accession>A0A1F5LP46</accession>
<keyword evidence="5" id="KW-0677">Repeat</keyword>
<dbReference type="RefSeq" id="XP_022490317.1">
    <property type="nucleotide sequence ID" value="XM_022629926.1"/>
</dbReference>
<dbReference type="Proteomes" id="UP000177622">
    <property type="component" value="Unassembled WGS sequence"/>
</dbReference>
<keyword evidence="8" id="KW-0496">Mitochondrion</keyword>
<comment type="subcellular location">
    <subcellularLocation>
        <location evidence="1">Mitochondrion membrane</location>
        <topology evidence="1">Multi-pass membrane protein</topology>
    </subcellularLocation>
</comment>
<dbReference type="EMBL" id="LXJU01000005">
    <property type="protein sequence ID" value="OGE54887.1"/>
    <property type="molecule type" value="Genomic_DNA"/>
</dbReference>
<dbReference type="Gene3D" id="1.50.40.10">
    <property type="entry name" value="Mitochondrial carrier domain"/>
    <property type="match status" value="1"/>
</dbReference>
<evidence type="ECO:0000256" key="1">
    <source>
        <dbReference type="ARBA" id="ARBA00004225"/>
    </source>
</evidence>
<dbReference type="SUPFAM" id="SSF103506">
    <property type="entry name" value="Mitochondrial carrier"/>
    <property type="match status" value="1"/>
</dbReference>
<comment type="similarity">
    <text evidence="2 11">Belongs to the mitochondrial carrier (TC 2.A.29) family.</text>
</comment>
<evidence type="ECO:0000256" key="11">
    <source>
        <dbReference type="RuleBase" id="RU000488"/>
    </source>
</evidence>
<dbReference type="GO" id="GO:0006843">
    <property type="term" value="P:mitochondrial citrate transmembrane transport"/>
    <property type="evidence" value="ECO:0007669"/>
    <property type="project" value="TreeGrafter"/>
</dbReference>
<gene>
    <name evidence="12" type="ORF">PENARI_c005G08992</name>
</gene>